<keyword evidence="2" id="KW-1133">Transmembrane helix</keyword>
<dbReference type="Gene3D" id="1.10.101.10">
    <property type="entry name" value="PGBD-like superfamily/PGBD"/>
    <property type="match status" value="1"/>
</dbReference>
<evidence type="ECO:0000313" key="5">
    <source>
        <dbReference type="Proteomes" id="UP000249299"/>
    </source>
</evidence>
<dbReference type="Proteomes" id="UP000249299">
    <property type="component" value="Unassembled WGS sequence"/>
</dbReference>
<evidence type="ECO:0000313" key="4">
    <source>
        <dbReference type="EMBL" id="RAI25907.1"/>
    </source>
</evidence>
<keyword evidence="2" id="KW-0812">Transmembrane</keyword>
<gene>
    <name evidence="4" type="ORF">CH339_16355</name>
</gene>
<evidence type="ECO:0000256" key="2">
    <source>
        <dbReference type="SAM" id="Phobius"/>
    </source>
</evidence>
<dbReference type="InterPro" id="IPR002477">
    <property type="entry name" value="Peptidoglycan-bd-like"/>
</dbReference>
<reference evidence="4 5" key="1">
    <citation type="submission" date="2017-07" db="EMBL/GenBank/DDBJ databases">
        <title>Draft Genome Sequences of Select Purple Nonsulfur Bacteria.</title>
        <authorList>
            <person name="Lasarre B."/>
            <person name="Mckinlay J.B."/>
        </authorList>
    </citation>
    <scope>NUCLEOTIDE SEQUENCE [LARGE SCALE GENOMIC DNA]</scope>
    <source>
        <strain evidence="4 5">DSM 11290</strain>
    </source>
</reference>
<feature type="domain" description="Peptidoglycan binding-like" evidence="3">
    <location>
        <begin position="90"/>
        <end position="143"/>
    </location>
</feature>
<feature type="compositionally biased region" description="Basic residues" evidence="1">
    <location>
        <begin position="55"/>
        <end position="81"/>
    </location>
</feature>
<name>A0A327JHN7_9HYPH</name>
<protein>
    <recommendedName>
        <fullName evidence="3">Peptidoglycan binding-like domain-containing protein</fullName>
    </recommendedName>
</protein>
<dbReference type="AlphaFoldDB" id="A0A327JHN7"/>
<dbReference type="RefSeq" id="WP_111435458.1">
    <property type="nucleotide sequence ID" value="NZ_JACIGG010000003.1"/>
</dbReference>
<comment type="caution">
    <text evidence="4">The sequence shown here is derived from an EMBL/GenBank/DDBJ whole genome shotgun (WGS) entry which is preliminary data.</text>
</comment>
<sequence length="200" mass="21434">MIISSVNRFGIALLTAAFCFALPGMNGNMKARAGGRDLVTFGAGVVTGLAIGAMSKKRNVRRKSRRNNSHSSRTKGHRSRRSDRTITHARREDVRKMQSALNSLGFDAGTVDGVAGEGTRRAVRRFQASYGYQQTGHLTKAQRSHLLQASRNEMLPAGNSVVAVASVQPSLPATPLPAKAEVAAIFEQSFQAETAKLGAQ</sequence>
<evidence type="ECO:0000259" key="3">
    <source>
        <dbReference type="Pfam" id="PF01471"/>
    </source>
</evidence>
<evidence type="ECO:0000256" key="1">
    <source>
        <dbReference type="SAM" id="MobiDB-lite"/>
    </source>
</evidence>
<dbReference type="InterPro" id="IPR036366">
    <property type="entry name" value="PGBDSf"/>
</dbReference>
<dbReference type="InterPro" id="IPR036365">
    <property type="entry name" value="PGBD-like_sf"/>
</dbReference>
<organism evidence="4 5">
    <name type="scientific">Rhodobium orientis</name>
    <dbReference type="NCBI Taxonomy" id="34017"/>
    <lineage>
        <taxon>Bacteria</taxon>
        <taxon>Pseudomonadati</taxon>
        <taxon>Pseudomonadota</taxon>
        <taxon>Alphaproteobacteria</taxon>
        <taxon>Hyphomicrobiales</taxon>
        <taxon>Rhodobiaceae</taxon>
        <taxon>Rhodobium</taxon>
    </lineage>
</organism>
<dbReference type="OrthoDB" id="8021219at2"/>
<feature type="region of interest" description="Disordered" evidence="1">
    <location>
        <begin position="55"/>
        <end position="89"/>
    </location>
</feature>
<dbReference type="EMBL" id="NPEV01000039">
    <property type="protein sequence ID" value="RAI25907.1"/>
    <property type="molecule type" value="Genomic_DNA"/>
</dbReference>
<dbReference type="Pfam" id="PF01471">
    <property type="entry name" value="PG_binding_1"/>
    <property type="match status" value="1"/>
</dbReference>
<accession>A0A327JHN7</accession>
<keyword evidence="5" id="KW-1185">Reference proteome</keyword>
<keyword evidence="2" id="KW-0472">Membrane</keyword>
<feature type="transmembrane region" description="Helical" evidence="2">
    <location>
        <begin position="37"/>
        <end position="55"/>
    </location>
</feature>
<dbReference type="SUPFAM" id="SSF47090">
    <property type="entry name" value="PGBD-like"/>
    <property type="match status" value="1"/>
</dbReference>
<proteinExistence type="predicted"/>